<evidence type="ECO:0000256" key="10">
    <source>
        <dbReference type="PIRSR" id="PIRSR000114-2"/>
    </source>
</evidence>
<feature type="active site" description="Proton acceptor" evidence="8 9">
    <location>
        <position position="194"/>
    </location>
</feature>
<dbReference type="UniPathway" id="UPA00940"/>
<feature type="binding site" evidence="8">
    <location>
        <position position="284"/>
    </location>
    <ligand>
        <name>NADPH</name>
        <dbReference type="ChEBI" id="CHEBI:57783"/>
    </ligand>
</feature>
<proteinExistence type="inferred from homology"/>
<gene>
    <name evidence="8" type="primary">gpsA</name>
    <name evidence="16" type="ordered locus">Tpet_0529</name>
</gene>
<feature type="domain" description="Glycerol-3-phosphate dehydrogenase NAD-dependent N-terminal" evidence="14">
    <location>
        <begin position="22"/>
        <end position="165"/>
    </location>
</feature>
<evidence type="ECO:0000313" key="16">
    <source>
        <dbReference type="EMBL" id="ABQ46551.1"/>
    </source>
</evidence>
<evidence type="ECO:0000256" key="7">
    <source>
        <dbReference type="ARBA" id="ARBA00023264"/>
    </source>
</evidence>
<dbReference type="STRING" id="390874.Tpet_0529"/>
<dbReference type="GO" id="GO:0006650">
    <property type="term" value="P:glycerophospholipid metabolic process"/>
    <property type="evidence" value="ECO:0007669"/>
    <property type="project" value="UniProtKB-UniRule"/>
</dbReference>
<evidence type="ECO:0000256" key="8">
    <source>
        <dbReference type="HAMAP-Rule" id="MF_00394"/>
    </source>
</evidence>
<feature type="domain" description="Glycerol-3-phosphate dehydrogenase NAD-dependent C-terminal" evidence="15">
    <location>
        <begin position="183"/>
        <end position="322"/>
    </location>
</feature>
<feature type="binding site" evidence="8">
    <location>
        <position position="142"/>
    </location>
    <ligand>
        <name>sn-glycerol 3-phosphate</name>
        <dbReference type="ChEBI" id="CHEBI:57597"/>
    </ligand>
</feature>
<feature type="binding site" evidence="8">
    <location>
        <position position="64"/>
    </location>
    <ligand>
        <name>NADPH</name>
        <dbReference type="ChEBI" id="CHEBI:57783"/>
    </ligand>
</feature>
<keyword evidence="6 8" id="KW-0594">Phospholipid biosynthesis</keyword>
<dbReference type="PIRSF" id="PIRSF000114">
    <property type="entry name" value="Glycerol-3-P_dh"/>
    <property type="match status" value="1"/>
</dbReference>
<feature type="binding site" evidence="11">
    <location>
        <position position="146"/>
    </location>
    <ligand>
        <name>NAD(+)</name>
        <dbReference type="ChEBI" id="CHEBI:57540"/>
    </ligand>
</feature>
<keyword evidence="2 8" id="KW-0444">Lipid biosynthesis</keyword>
<evidence type="ECO:0000259" key="14">
    <source>
        <dbReference type="Pfam" id="PF01210"/>
    </source>
</evidence>
<dbReference type="InterPro" id="IPR008927">
    <property type="entry name" value="6-PGluconate_DH-like_C_sf"/>
</dbReference>
<reference evidence="16 17" key="2">
    <citation type="journal article" date="2009" name="Proc. Natl. Acad. Sci. U.S.A.">
        <title>On the chimeric nature, thermophilic origin, and phylogenetic placement of the Thermotogales.</title>
        <authorList>
            <person name="Zhaxybayeva O."/>
            <person name="Swithers K.S."/>
            <person name="Lapierre P."/>
            <person name="Fournier G.P."/>
            <person name="Bickhart D.M."/>
            <person name="DeBoy R.T."/>
            <person name="Nelson K.E."/>
            <person name="Nesbo C.L."/>
            <person name="Doolittle W.F."/>
            <person name="Gogarten J.P."/>
            <person name="Noll K.M."/>
        </authorList>
    </citation>
    <scope>NUCLEOTIDE SEQUENCE [LARGE SCALE GENOMIC DNA]</scope>
    <source>
        <strain evidence="17">ATCC BAA-488 / DSM 13995 / JCM 10881 / RKU-1</strain>
    </source>
</reference>
<feature type="binding site" evidence="8">
    <location>
        <position position="257"/>
    </location>
    <ligand>
        <name>sn-glycerol 3-phosphate</name>
        <dbReference type="ChEBI" id="CHEBI:57597"/>
    </ligand>
</feature>
<evidence type="ECO:0000259" key="15">
    <source>
        <dbReference type="Pfam" id="PF07479"/>
    </source>
</evidence>
<evidence type="ECO:0000256" key="2">
    <source>
        <dbReference type="ARBA" id="ARBA00022516"/>
    </source>
</evidence>
<dbReference type="GO" id="GO:0046168">
    <property type="term" value="P:glycerol-3-phosphate catabolic process"/>
    <property type="evidence" value="ECO:0007669"/>
    <property type="project" value="InterPro"/>
</dbReference>
<feature type="binding site" evidence="8">
    <location>
        <position position="247"/>
    </location>
    <ligand>
        <name>sn-glycerol 3-phosphate</name>
        <dbReference type="ChEBI" id="CHEBI:57597"/>
    </ligand>
</feature>
<keyword evidence="3 8" id="KW-0560">Oxidoreductase</keyword>
<dbReference type="GO" id="GO:0005829">
    <property type="term" value="C:cytosol"/>
    <property type="evidence" value="ECO:0007669"/>
    <property type="project" value="TreeGrafter"/>
</dbReference>
<feature type="binding site" evidence="8">
    <location>
        <position position="258"/>
    </location>
    <ligand>
        <name>sn-glycerol 3-phosphate</name>
        <dbReference type="ChEBI" id="CHEBI:57597"/>
    </ligand>
</feature>
<feature type="binding site" evidence="11">
    <location>
        <position position="258"/>
    </location>
    <ligand>
        <name>NAD(+)</name>
        <dbReference type="ChEBI" id="CHEBI:57540"/>
    </ligand>
</feature>
<feature type="binding site" evidence="10">
    <location>
        <position position="115"/>
    </location>
    <ligand>
        <name>substrate</name>
    </ligand>
</feature>
<dbReference type="SUPFAM" id="SSF51735">
    <property type="entry name" value="NAD(P)-binding Rossmann-fold domains"/>
    <property type="match status" value="1"/>
</dbReference>
<protein>
    <recommendedName>
        <fullName evidence="8">Glycerol-3-phosphate dehydrogenase [NAD(P)+]</fullName>
        <ecNumber evidence="8">1.1.1.94</ecNumber>
    </recommendedName>
    <alternativeName>
        <fullName evidence="8">NAD(P)(+)-dependent glycerol-3-phosphate dehydrogenase</fullName>
    </alternativeName>
    <alternativeName>
        <fullName evidence="8">NAD(P)H-dependent dihydroxyacetone-phosphate reductase</fullName>
    </alternativeName>
</protein>
<evidence type="ECO:0000256" key="9">
    <source>
        <dbReference type="PIRSR" id="PIRSR000114-1"/>
    </source>
</evidence>
<feature type="binding site" evidence="8">
    <location>
        <position position="259"/>
    </location>
    <ligand>
        <name>sn-glycerol 3-phosphate</name>
        <dbReference type="ChEBI" id="CHEBI:57597"/>
    </ligand>
</feature>
<feature type="binding site" evidence="8">
    <location>
        <position position="115"/>
    </location>
    <ligand>
        <name>sn-glycerol 3-phosphate</name>
        <dbReference type="ChEBI" id="CHEBI:57597"/>
    </ligand>
</feature>
<feature type="binding site" evidence="8">
    <location>
        <position position="27"/>
    </location>
    <ligand>
        <name>NADPH</name>
        <dbReference type="ChEBI" id="CHEBI:57783"/>
    </ligand>
</feature>
<feature type="binding site" evidence="10">
    <location>
        <begin position="258"/>
        <end position="259"/>
    </location>
    <ligand>
        <name>substrate</name>
    </ligand>
</feature>
<evidence type="ECO:0000256" key="3">
    <source>
        <dbReference type="ARBA" id="ARBA00023002"/>
    </source>
</evidence>
<dbReference type="GO" id="GO:0141153">
    <property type="term" value="F:glycerol-3-phosphate dehydrogenase (NADP+) activity"/>
    <property type="evidence" value="ECO:0007669"/>
    <property type="project" value="RHEA"/>
</dbReference>
<dbReference type="SUPFAM" id="SSF48179">
    <property type="entry name" value="6-phosphogluconate dehydrogenase C-terminal domain-like"/>
    <property type="match status" value="1"/>
</dbReference>
<comment type="similarity">
    <text evidence="1 8 12">Belongs to the NAD-dependent glycerol-3-phosphate dehydrogenase family.</text>
</comment>
<dbReference type="NCBIfam" id="NF000940">
    <property type="entry name" value="PRK00094.1-2"/>
    <property type="match status" value="1"/>
</dbReference>
<evidence type="ECO:0000256" key="1">
    <source>
        <dbReference type="ARBA" id="ARBA00011009"/>
    </source>
</evidence>
<keyword evidence="5 8" id="KW-0443">Lipid metabolism</keyword>
<accession>A5IK28</accession>
<feature type="binding site" evidence="8">
    <location>
        <position position="146"/>
    </location>
    <ligand>
        <name>NADPH</name>
        <dbReference type="ChEBI" id="CHEBI:57783"/>
    </ligand>
</feature>
<evidence type="ECO:0000313" key="17">
    <source>
        <dbReference type="Proteomes" id="UP000006558"/>
    </source>
</evidence>
<dbReference type="NCBIfam" id="NF000942">
    <property type="entry name" value="PRK00094.1-4"/>
    <property type="match status" value="1"/>
</dbReference>
<keyword evidence="7 8" id="KW-1208">Phospholipid metabolism</keyword>
<dbReference type="GO" id="GO:0046167">
    <property type="term" value="P:glycerol-3-phosphate biosynthetic process"/>
    <property type="evidence" value="ECO:0007669"/>
    <property type="project" value="UniProtKB-UniRule"/>
</dbReference>
<dbReference type="PANTHER" id="PTHR11728">
    <property type="entry name" value="GLYCEROL-3-PHOSPHATE DEHYDROGENASE"/>
    <property type="match status" value="1"/>
</dbReference>
<evidence type="ECO:0000256" key="13">
    <source>
        <dbReference type="RuleBase" id="RU000439"/>
    </source>
</evidence>
<dbReference type="GO" id="GO:0008654">
    <property type="term" value="P:phospholipid biosynthetic process"/>
    <property type="evidence" value="ECO:0007669"/>
    <property type="project" value="UniProtKB-KW"/>
</dbReference>
<keyword evidence="4 8" id="KW-0520">NAD</keyword>
<dbReference type="Proteomes" id="UP000006558">
    <property type="component" value="Chromosome"/>
</dbReference>
<evidence type="ECO:0000256" key="4">
    <source>
        <dbReference type="ARBA" id="ARBA00023027"/>
    </source>
</evidence>
<dbReference type="GO" id="GO:0051287">
    <property type="term" value="F:NAD binding"/>
    <property type="evidence" value="ECO:0007669"/>
    <property type="project" value="InterPro"/>
</dbReference>
<comment type="catalytic activity">
    <reaction evidence="8 13">
        <text>sn-glycerol 3-phosphate + NADP(+) = dihydroxyacetone phosphate + NADPH + H(+)</text>
        <dbReference type="Rhea" id="RHEA:11096"/>
        <dbReference type="ChEBI" id="CHEBI:15378"/>
        <dbReference type="ChEBI" id="CHEBI:57597"/>
        <dbReference type="ChEBI" id="CHEBI:57642"/>
        <dbReference type="ChEBI" id="CHEBI:57783"/>
        <dbReference type="ChEBI" id="CHEBI:58349"/>
        <dbReference type="EC" id="1.1.1.94"/>
    </reaction>
</comment>
<sequence>MFFVKILGEFYLRGGMEMRFFVLGAGSWGTVFAQMLHENGEEVVLWARRKEIVDLINVSHTSPYVEESKITVRATNDLDELKKEDILVIAIPVQYIREYLLRLPVKPFMVLNLSKGIEIKTGKRVSEIVEEILGCPYAVLSGPSHAEEVAKKLPTAVTLAGENSKELQRRISSEYFRVYTCEDVVGVEIAGALKNVIAIAAGILDGLGGWDNAKAALETRGIYEVARFGMFFGADQKTFMGLAGIGDLMVTCNSRYSRNRRFGELIARGFDPLKLLESSQQVVEGAFTVKAVMKISEEKKIDMPISEEVYRVIYERKSPLQSMRDLMRRSLKAEFWAS</sequence>
<feature type="binding site" evidence="8">
    <location>
        <position position="49"/>
    </location>
    <ligand>
        <name>NADPH</name>
        <dbReference type="ChEBI" id="CHEBI:57783"/>
    </ligand>
</feature>
<feature type="binding site" evidence="8">
    <location>
        <position position="48"/>
    </location>
    <ligand>
        <name>NADPH</name>
        <dbReference type="ChEBI" id="CHEBI:57783"/>
    </ligand>
</feature>
<evidence type="ECO:0000256" key="5">
    <source>
        <dbReference type="ARBA" id="ARBA00023098"/>
    </source>
</evidence>
<dbReference type="Pfam" id="PF01210">
    <property type="entry name" value="NAD_Gly3P_dh_N"/>
    <property type="match status" value="1"/>
</dbReference>
<dbReference type="PRINTS" id="PR00077">
    <property type="entry name" value="GPDHDRGNASE"/>
</dbReference>
<dbReference type="GO" id="GO:0005975">
    <property type="term" value="P:carbohydrate metabolic process"/>
    <property type="evidence" value="ECO:0007669"/>
    <property type="project" value="InterPro"/>
</dbReference>
<dbReference type="InterPro" id="IPR006109">
    <property type="entry name" value="G3P_DH_NAD-dep_C"/>
</dbReference>
<organism evidence="16 17">
    <name type="scientific">Thermotoga petrophila (strain ATCC BAA-488 / DSM 13995 / JCM 10881 / RKU-1)</name>
    <dbReference type="NCBI Taxonomy" id="390874"/>
    <lineage>
        <taxon>Bacteria</taxon>
        <taxon>Thermotogati</taxon>
        <taxon>Thermotogota</taxon>
        <taxon>Thermotogae</taxon>
        <taxon>Thermotogales</taxon>
        <taxon>Thermotogaceae</taxon>
        <taxon>Thermotoga</taxon>
    </lineage>
</organism>
<dbReference type="PANTHER" id="PTHR11728:SF1">
    <property type="entry name" value="GLYCEROL-3-PHOSPHATE DEHYDROGENASE [NAD(+)] 2, CHLOROPLASTIC"/>
    <property type="match status" value="1"/>
</dbReference>
<comment type="pathway">
    <text evidence="8">Membrane lipid metabolism; glycerophospholipid metabolism.</text>
</comment>
<dbReference type="Pfam" id="PF07479">
    <property type="entry name" value="NAD_Gly3P_dh_C"/>
    <property type="match status" value="1"/>
</dbReference>
<evidence type="ECO:0000256" key="11">
    <source>
        <dbReference type="PIRSR" id="PIRSR000114-3"/>
    </source>
</evidence>
<name>A5IK28_THEP1</name>
<dbReference type="InterPro" id="IPR006168">
    <property type="entry name" value="G3P_DH_NAD-dep"/>
</dbReference>
<dbReference type="AlphaFoldDB" id="A5IK28"/>
<keyword evidence="8" id="KW-0521">NADP</keyword>
<feature type="binding site" evidence="8">
    <location>
        <position position="194"/>
    </location>
    <ligand>
        <name>sn-glycerol 3-phosphate</name>
        <dbReference type="ChEBI" id="CHEBI:57597"/>
    </ligand>
</feature>
<feature type="binding site" evidence="11">
    <location>
        <begin position="24"/>
        <end position="29"/>
    </location>
    <ligand>
        <name>NAD(+)</name>
        <dbReference type="ChEBI" id="CHEBI:57540"/>
    </ligand>
</feature>
<dbReference type="HOGENOM" id="CLU_033449_0_2_0"/>
<comment type="catalytic activity">
    <reaction evidence="8">
        <text>sn-glycerol 3-phosphate + NAD(+) = dihydroxyacetone phosphate + NADH + H(+)</text>
        <dbReference type="Rhea" id="RHEA:11092"/>
        <dbReference type="ChEBI" id="CHEBI:15378"/>
        <dbReference type="ChEBI" id="CHEBI:57540"/>
        <dbReference type="ChEBI" id="CHEBI:57597"/>
        <dbReference type="ChEBI" id="CHEBI:57642"/>
        <dbReference type="ChEBI" id="CHEBI:57945"/>
        <dbReference type="EC" id="1.1.1.94"/>
    </reaction>
</comment>
<feature type="binding site" evidence="8">
    <location>
        <position position="115"/>
    </location>
    <ligand>
        <name>NADPH</name>
        <dbReference type="ChEBI" id="CHEBI:57783"/>
    </ligand>
</feature>
<keyword evidence="8" id="KW-0547">Nucleotide-binding</keyword>
<dbReference type="HAMAP" id="MF_00394">
    <property type="entry name" value="NAD_Glyc3P_dehydrog"/>
    <property type="match status" value="1"/>
</dbReference>
<evidence type="ECO:0000256" key="12">
    <source>
        <dbReference type="RuleBase" id="RU000437"/>
    </source>
</evidence>
<feature type="binding site" evidence="8">
    <location>
        <position position="258"/>
    </location>
    <ligand>
        <name>NADPH</name>
        <dbReference type="ChEBI" id="CHEBI:57783"/>
    </ligand>
</feature>
<feature type="binding site" evidence="8">
    <location>
        <position position="144"/>
    </location>
    <ligand>
        <name>sn-glycerol 3-phosphate</name>
        <dbReference type="ChEBI" id="CHEBI:57597"/>
    </ligand>
</feature>
<feature type="binding site" evidence="8">
    <location>
        <position position="28"/>
    </location>
    <ligand>
        <name>NADPH</name>
        <dbReference type="ChEBI" id="CHEBI:57783"/>
    </ligand>
</feature>
<dbReference type="InterPro" id="IPR036291">
    <property type="entry name" value="NAD(P)-bd_dom_sf"/>
</dbReference>
<dbReference type="GO" id="GO:0141152">
    <property type="term" value="F:glycerol-3-phosphate dehydrogenase (NAD+) activity"/>
    <property type="evidence" value="ECO:0007669"/>
    <property type="project" value="RHEA"/>
</dbReference>
<dbReference type="EMBL" id="CP000702">
    <property type="protein sequence ID" value="ABQ46551.1"/>
    <property type="molecule type" value="Genomic_DNA"/>
</dbReference>
<feature type="binding site" evidence="8">
    <location>
        <position position="282"/>
    </location>
    <ligand>
        <name>NADPH</name>
        <dbReference type="ChEBI" id="CHEBI:57783"/>
    </ligand>
</feature>
<reference evidence="17" key="1">
    <citation type="submission" date="2007-05" db="EMBL/GenBank/DDBJ databases">
        <title>Complete sequence of Thermotoga petrophila RKU-1.</title>
        <authorList>
            <consortium name="US DOE Joint Genome Institute"/>
            <person name="Copeland A."/>
            <person name="Lucas S."/>
            <person name="Lapidus A."/>
            <person name="Barry K."/>
            <person name="Glavina del Rio T."/>
            <person name="Dalin E."/>
            <person name="Tice H."/>
            <person name="Pitluck S."/>
            <person name="Sims D."/>
            <person name="Brettin T."/>
            <person name="Bruce D."/>
            <person name="Detter J.C."/>
            <person name="Han C."/>
            <person name="Tapia R."/>
            <person name="Schmutz J."/>
            <person name="Larimer F."/>
            <person name="Land M."/>
            <person name="Hauser L."/>
            <person name="Kyrpides N."/>
            <person name="Mikhailova N."/>
            <person name="Nelson K."/>
            <person name="Gogarten J.P."/>
            <person name="Noll K."/>
            <person name="Richardson P."/>
        </authorList>
    </citation>
    <scope>NUCLEOTIDE SEQUENCE [LARGE SCALE GENOMIC DNA]</scope>
    <source>
        <strain evidence="17">ATCC BAA-488 / DSM 13995 / JCM 10881 / RKU-1</strain>
    </source>
</reference>
<dbReference type="Gene3D" id="1.10.1040.10">
    <property type="entry name" value="N-(1-d-carboxylethyl)-l-norvaline Dehydrogenase, domain 2"/>
    <property type="match status" value="1"/>
</dbReference>
<dbReference type="Gene3D" id="3.40.50.720">
    <property type="entry name" value="NAD(P)-binding Rossmann-like Domain"/>
    <property type="match status" value="1"/>
</dbReference>
<dbReference type="eggNOG" id="COG0240">
    <property type="taxonomic scope" value="Bacteria"/>
</dbReference>
<dbReference type="FunFam" id="1.10.1040.10:FF:000001">
    <property type="entry name" value="Glycerol-3-phosphate dehydrogenase [NAD(P)+]"/>
    <property type="match status" value="1"/>
</dbReference>
<comment type="function">
    <text evidence="8">Catalyzes the reduction of the glycolytic intermediate dihydroxyacetone phosphate (DHAP) to sn-glycerol 3-phosphate (G3P), the key precursor for phospholipid synthesis.</text>
</comment>
<keyword evidence="8" id="KW-0963">Cytoplasm</keyword>
<dbReference type="KEGG" id="tpt:Tpet_0529"/>
<evidence type="ECO:0000256" key="6">
    <source>
        <dbReference type="ARBA" id="ARBA00023209"/>
    </source>
</evidence>
<dbReference type="InterPro" id="IPR011128">
    <property type="entry name" value="G3P_DH_NAD-dep_N"/>
</dbReference>
<dbReference type="EC" id="1.1.1.94" evidence="8"/>
<comment type="subcellular location">
    <subcellularLocation>
        <location evidence="8">Cytoplasm</location>
    </subcellularLocation>
</comment>
<dbReference type="InterPro" id="IPR013328">
    <property type="entry name" value="6PGD_dom2"/>
</dbReference>